<dbReference type="OrthoDB" id="2896006at2759"/>
<feature type="transmembrane region" description="Helical" evidence="1">
    <location>
        <begin position="130"/>
        <end position="152"/>
    </location>
</feature>
<keyword evidence="1" id="KW-1133">Transmembrane helix</keyword>
<sequence>MSSVGSVLIRRGHELISARLQYRQQSQNPIHGWLGFSIVVLTALAFGFAIFWVDYTCNHVIASLAAVEDSNPSTYVRLDGEDPNDSCNLNGPEVAAPSTPKPITSGLRSAIKHLRARGGFWSCFRGFRMYLAYTGFDMGAGYLLPAIVPIPIHSLLGLFLGKFIASMLLATWQMAWVHLVIADQSPRSRYRRMLGLRHWPRIAPAAALYNVLMSATLSLPIAAARLSAGTVDGIVANPKKKELLSFLAMGILPAMFFLLLSIPARGVFTRVAASMLPEEDDPIVPFDRRFGGKVKPAMVDDNSQLSLLDAWTSFDWAARIRYVKIIVKALAIEVALGVVGGLLVMGELELVTPSRHT</sequence>
<name>A0A0F0IJT3_ASPPU</name>
<reference evidence="2 3" key="1">
    <citation type="submission" date="2015-02" db="EMBL/GenBank/DDBJ databases">
        <title>Draft genome sequence of Aspergillus parasiticus SU-1.</title>
        <authorList>
            <person name="Yu J."/>
            <person name="Fedorova N."/>
            <person name="Yin Y."/>
            <person name="Losada L."/>
            <person name="Zafar N."/>
            <person name="Taujale R."/>
            <person name="Ehrlich K.C."/>
            <person name="Bhatnagar D."/>
            <person name="Cleveland T.E."/>
            <person name="Bennett J.W."/>
            <person name="Nierman W.C."/>
        </authorList>
    </citation>
    <scope>NUCLEOTIDE SEQUENCE [LARGE SCALE GENOMIC DNA]</scope>
    <source>
        <strain evidence="3">ATCC 56775 / NRRL 5862 / SRRC 143 / SU-1</strain>
    </source>
</reference>
<feature type="transmembrane region" description="Helical" evidence="1">
    <location>
        <begin position="243"/>
        <end position="262"/>
    </location>
</feature>
<evidence type="ECO:0000313" key="3">
    <source>
        <dbReference type="Proteomes" id="UP000033540"/>
    </source>
</evidence>
<keyword evidence="1" id="KW-0472">Membrane</keyword>
<evidence type="ECO:0000313" key="2">
    <source>
        <dbReference type="EMBL" id="KJK67411.1"/>
    </source>
</evidence>
<feature type="transmembrane region" description="Helical" evidence="1">
    <location>
        <begin position="202"/>
        <end position="223"/>
    </location>
</feature>
<comment type="caution">
    <text evidence="2">The sequence shown here is derived from an EMBL/GenBank/DDBJ whole genome shotgun (WGS) entry which is preliminary data.</text>
</comment>
<organism evidence="2 3">
    <name type="scientific">Aspergillus parasiticus (strain ATCC 56775 / NRRL 5862 / SRRC 143 / SU-1)</name>
    <dbReference type="NCBI Taxonomy" id="1403190"/>
    <lineage>
        <taxon>Eukaryota</taxon>
        <taxon>Fungi</taxon>
        <taxon>Dikarya</taxon>
        <taxon>Ascomycota</taxon>
        <taxon>Pezizomycotina</taxon>
        <taxon>Eurotiomycetes</taxon>
        <taxon>Eurotiomycetidae</taxon>
        <taxon>Eurotiales</taxon>
        <taxon>Aspergillaceae</taxon>
        <taxon>Aspergillus</taxon>
        <taxon>Aspergillus subgen. Circumdati</taxon>
    </lineage>
</organism>
<protein>
    <submittedName>
        <fullName evidence="2">Uncharacterized protein</fullName>
    </submittedName>
</protein>
<dbReference type="EMBL" id="JZEE01000194">
    <property type="protein sequence ID" value="KJK67411.1"/>
    <property type="molecule type" value="Genomic_DNA"/>
</dbReference>
<dbReference type="Proteomes" id="UP000033540">
    <property type="component" value="Unassembled WGS sequence"/>
</dbReference>
<proteinExistence type="predicted"/>
<evidence type="ECO:0000256" key="1">
    <source>
        <dbReference type="SAM" id="Phobius"/>
    </source>
</evidence>
<gene>
    <name evidence="2" type="ORF">P875_00117147</name>
</gene>
<feature type="transmembrane region" description="Helical" evidence="1">
    <location>
        <begin position="30"/>
        <end position="53"/>
    </location>
</feature>
<keyword evidence="1" id="KW-0812">Transmembrane</keyword>
<feature type="transmembrane region" description="Helical" evidence="1">
    <location>
        <begin position="325"/>
        <end position="345"/>
    </location>
</feature>
<accession>A0A0F0IJT3</accession>
<dbReference type="AlphaFoldDB" id="A0A0F0IJT3"/>
<dbReference type="STRING" id="1403190.A0A0F0IJT3"/>
<feature type="transmembrane region" description="Helical" evidence="1">
    <location>
        <begin position="158"/>
        <end position="181"/>
    </location>
</feature>